<dbReference type="Gene3D" id="3.40.50.150">
    <property type="entry name" value="Vaccinia Virus protein VP39"/>
    <property type="match status" value="1"/>
</dbReference>
<proteinExistence type="predicted"/>
<evidence type="ECO:0000256" key="3">
    <source>
        <dbReference type="SAM" id="MobiDB-lite"/>
    </source>
</evidence>
<dbReference type="PANTHER" id="PTHR43397:SF1">
    <property type="entry name" value="ERGOTHIONEINE BIOSYNTHESIS PROTEIN 1"/>
    <property type="match status" value="1"/>
</dbReference>
<dbReference type="PANTHER" id="PTHR43397">
    <property type="entry name" value="ERGOTHIONEINE BIOSYNTHESIS PROTEIN 1"/>
    <property type="match status" value="1"/>
</dbReference>
<dbReference type="InterPro" id="IPR017804">
    <property type="entry name" value="MeTrfase_EgtD-like"/>
</dbReference>
<accession>A0ABR8JPB8</accession>
<dbReference type="Proteomes" id="UP000642468">
    <property type="component" value="Unassembled WGS sequence"/>
</dbReference>
<dbReference type="PIRSF" id="PIRSF018005">
    <property type="entry name" value="UCP018005"/>
    <property type="match status" value="1"/>
</dbReference>
<keyword evidence="6" id="KW-1185">Reference proteome</keyword>
<dbReference type="InterPro" id="IPR051128">
    <property type="entry name" value="EgtD_Methyltrsf_superfamily"/>
</dbReference>
<dbReference type="InterPro" id="IPR019257">
    <property type="entry name" value="MeTrfase_dom"/>
</dbReference>
<sequence>MPSLPSPASSATAARQSSSQPAPSQSVPSQDELEKLKKHVAAGLSRSPKTLSSMYFYDDEGSRLFQQIMALPEYYPTRTEFSLLTHHQAALGAALRPAAAEEPFFLLELGAGDGLKTKILLRHLLDTGARFTYVPVDISAAAVEGLAGSLRQELPELRVEPIVADYGTALRLMADRPGRKAVLFLGSNIGNFLPADRQAFLRELAAPLSADDRLLIGFDLQKDPRFIRAAYDDAQGVTAAFNLNLLTRLNRELQADFDLATWQHYTDYDPLSGAVRSFLMPTQAQQVHVAALKQTFIFAAWEPIHTENSYKFTRPLIEGLAADAGLALAEFFTDERQYFADVVLRPA</sequence>
<reference evidence="5 6" key="1">
    <citation type="submission" date="2020-09" db="EMBL/GenBank/DDBJ databases">
        <authorList>
            <person name="Kim M.K."/>
        </authorList>
    </citation>
    <scope>NUCLEOTIDE SEQUENCE [LARGE SCALE GENOMIC DNA]</scope>
    <source>
        <strain evidence="5 6">BT646</strain>
    </source>
</reference>
<dbReference type="EC" id="2.1.1.44" evidence="5"/>
<dbReference type="GO" id="GO:0032259">
    <property type="term" value="P:methylation"/>
    <property type="evidence" value="ECO:0007669"/>
    <property type="project" value="UniProtKB-KW"/>
</dbReference>
<feature type="compositionally biased region" description="Low complexity" evidence="3">
    <location>
        <begin position="1"/>
        <end position="30"/>
    </location>
</feature>
<feature type="region of interest" description="Disordered" evidence="3">
    <location>
        <begin position="1"/>
        <end position="33"/>
    </location>
</feature>
<feature type="domain" description="Histidine-specific methyltransferase SAM-dependent" evidence="4">
    <location>
        <begin position="37"/>
        <end position="345"/>
    </location>
</feature>
<evidence type="ECO:0000313" key="5">
    <source>
        <dbReference type="EMBL" id="MBD2716379.1"/>
    </source>
</evidence>
<dbReference type="InterPro" id="IPR035094">
    <property type="entry name" value="EgtD"/>
</dbReference>
<dbReference type="GO" id="GO:0052706">
    <property type="term" value="F:L-histidine N(alpha)-methyltransferase activity"/>
    <property type="evidence" value="ECO:0007669"/>
    <property type="project" value="UniProtKB-EC"/>
</dbReference>
<gene>
    <name evidence="5" type="primary">egtD</name>
    <name evidence="5" type="ORF">IC231_15150</name>
</gene>
<dbReference type="EMBL" id="JACWZZ010000003">
    <property type="protein sequence ID" value="MBD2716379.1"/>
    <property type="molecule type" value="Genomic_DNA"/>
</dbReference>
<dbReference type="SUPFAM" id="SSF53335">
    <property type="entry name" value="S-adenosyl-L-methionine-dependent methyltransferases"/>
    <property type="match status" value="1"/>
</dbReference>
<dbReference type="RefSeq" id="WP_190785337.1">
    <property type="nucleotide sequence ID" value="NZ_JACWZZ010000003.1"/>
</dbReference>
<comment type="caution">
    <text evidence="5">The sequence shown here is derived from an EMBL/GenBank/DDBJ whole genome shotgun (WGS) entry which is preliminary data.</text>
</comment>
<dbReference type="InterPro" id="IPR029063">
    <property type="entry name" value="SAM-dependent_MTases_sf"/>
</dbReference>
<protein>
    <submittedName>
        <fullName evidence="5">L-histidine N(Alpha)-methyltransferase</fullName>
        <ecNumber evidence="5">2.1.1.44</ecNumber>
    </submittedName>
</protein>
<name>A0ABR8JPB8_9BACT</name>
<keyword evidence="2 5" id="KW-0808">Transferase</keyword>
<evidence type="ECO:0000256" key="1">
    <source>
        <dbReference type="ARBA" id="ARBA00022603"/>
    </source>
</evidence>
<evidence type="ECO:0000256" key="2">
    <source>
        <dbReference type="ARBA" id="ARBA00022679"/>
    </source>
</evidence>
<evidence type="ECO:0000313" key="6">
    <source>
        <dbReference type="Proteomes" id="UP000642468"/>
    </source>
</evidence>
<dbReference type="Pfam" id="PF10017">
    <property type="entry name" value="Methyltransf_33"/>
    <property type="match status" value="1"/>
</dbReference>
<dbReference type="CDD" id="cd02440">
    <property type="entry name" value="AdoMet_MTases"/>
    <property type="match status" value="1"/>
</dbReference>
<organism evidence="5 6">
    <name type="scientific">Hymenobacter duratus</name>
    <dbReference type="NCBI Taxonomy" id="2771356"/>
    <lineage>
        <taxon>Bacteria</taxon>
        <taxon>Pseudomonadati</taxon>
        <taxon>Bacteroidota</taxon>
        <taxon>Cytophagia</taxon>
        <taxon>Cytophagales</taxon>
        <taxon>Hymenobacteraceae</taxon>
        <taxon>Hymenobacter</taxon>
    </lineage>
</organism>
<dbReference type="NCBIfam" id="TIGR03438">
    <property type="entry name" value="egtD_ergothio"/>
    <property type="match status" value="1"/>
</dbReference>
<keyword evidence="1 5" id="KW-0489">Methyltransferase</keyword>
<evidence type="ECO:0000259" key="4">
    <source>
        <dbReference type="Pfam" id="PF10017"/>
    </source>
</evidence>